<name>A0A4P9ZMD3_9FUNG</name>
<dbReference type="AlphaFoldDB" id="A0A4P9ZMD3"/>
<dbReference type="EMBL" id="ML003893">
    <property type="protein sequence ID" value="RKP33430.1"/>
    <property type="molecule type" value="Genomic_DNA"/>
</dbReference>
<keyword evidence="3" id="KW-1185">Reference proteome</keyword>
<proteinExistence type="predicted"/>
<protein>
    <submittedName>
        <fullName evidence="2">Uncharacterized protein</fullName>
    </submittedName>
</protein>
<evidence type="ECO:0000313" key="3">
    <source>
        <dbReference type="Proteomes" id="UP000268162"/>
    </source>
</evidence>
<dbReference type="Proteomes" id="UP000268162">
    <property type="component" value="Unassembled WGS sequence"/>
</dbReference>
<gene>
    <name evidence="2" type="ORF">BJ085DRAFT_41158</name>
</gene>
<organism evidence="2 3">
    <name type="scientific">Dimargaris cristalligena</name>
    <dbReference type="NCBI Taxonomy" id="215637"/>
    <lineage>
        <taxon>Eukaryota</taxon>
        <taxon>Fungi</taxon>
        <taxon>Fungi incertae sedis</taxon>
        <taxon>Zoopagomycota</taxon>
        <taxon>Kickxellomycotina</taxon>
        <taxon>Dimargaritomycetes</taxon>
        <taxon>Dimargaritales</taxon>
        <taxon>Dimargaritaceae</taxon>
        <taxon>Dimargaris</taxon>
    </lineage>
</organism>
<sequence length="108" mass="11533">MTIGSISFSQLADYVLHRYLITHTKLLSSQVPLYINTELIALGLMTVAVPALFAASLGVALAMLVQCSPSAACPRTDCRNHGPGIQESQTIIQVFNTNCKAAKAALEE</sequence>
<keyword evidence="1" id="KW-1133">Transmembrane helix</keyword>
<keyword evidence="1" id="KW-0472">Membrane</keyword>
<keyword evidence="1" id="KW-0812">Transmembrane</keyword>
<feature type="transmembrane region" description="Helical" evidence="1">
    <location>
        <begin position="39"/>
        <end position="65"/>
    </location>
</feature>
<accession>A0A4P9ZMD3</accession>
<evidence type="ECO:0000256" key="1">
    <source>
        <dbReference type="SAM" id="Phobius"/>
    </source>
</evidence>
<reference evidence="3" key="1">
    <citation type="journal article" date="2018" name="Nat. Microbiol.">
        <title>Leveraging single-cell genomics to expand the fungal tree of life.</title>
        <authorList>
            <person name="Ahrendt S.R."/>
            <person name="Quandt C.A."/>
            <person name="Ciobanu D."/>
            <person name="Clum A."/>
            <person name="Salamov A."/>
            <person name="Andreopoulos B."/>
            <person name="Cheng J.F."/>
            <person name="Woyke T."/>
            <person name="Pelin A."/>
            <person name="Henrissat B."/>
            <person name="Reynolds N.K."/>
            <person name="Benny G.L."/>
            <person name="Smith M.E."/>
            <person name="James T.Y."/>
            <person name="Grigoriev I.V."/>
        </authorList>
    </citation>
    <scope>NUCLEOTIDE SEQUENCE [LARGE SCALE GENOMIC DNA]</scope>
    <source>
        <strain evidence="3">RSA 468</strain>
    </source>
</reference>
<evidence type="ECO:0000313" key="2">
    <source>
        <dbReference type="EMBL" id="RKP33430.1"/>
    </source>
</evidence>